<name>A0A3D9Z421_9HYPH</name>
<dbReference type="AlphaFoldDB" id="A0A3D9Z421"/>
<evidence type="ECO:0000313" key="5">
    <source>
        <dbReference type="Proteomes" id="UP000256900"/>
    </source>
</evidence>
<organism evidence="4 5">
    <name type="scientific">Methylovirgula ligni</name>
    <dbReference type="NCBI Taxonomy" id="569860"/>
    <lineage>
        <taxon>Bacteria</taxon>
        <taxon>Pseudomonadati</taxon>
        <taxon>Pseudomonadota</taxon>
        <taxon>Alphaproteobacteria</taxon>
        <taxon>Hyphomicrobiales</taxon>
        <taxon>Beijerinckiaceae</taxon>
        <taxon>Methylovirgula</taxon>
    </lineage>
</organism>
<dbReference type="EMBL" id="QUMO01000001">
    <property type="protein sequence ID" value="REF88970.1"/>
    <property type="molecule type" value="Genomic_DNA"/>
</dbReference>
<comment type="caution">
    <text evidence="4">The sequence shown here is derived from an EMBL/GenBank/DDBJ whole genome shotgun (WGS) entry which is preliminary data.</text>
</comment>
<reference evidence="4 5" key="1">
    <citation type="submission" date="2018-08" db="EMBL/GenBank/DDBJ databases">
        <title>Genomic Encyclopedia of Type Strains, Phase IV (KMG-IV): sequencing the most valuable type-strain genomes for metagenomic binning, comparative biology and taxonomic classification.</title>
        <authorList>
            <person name="Goeker M."/>
        </authorList>
    </citation>
    <scope>NUCLEOTIDE SEQUENCE [LARGE SCALE GENOMIC DNA]</scope>
    <source>
        <strain evidence="4 5">BW863</strain>
    </source>
</reference>
<dbReference type="InterPro" id="IPR019257">
    <property type="entry name" value="MeTrfase_dom"/>
</dbReference>
<proteinExistence type="predicted"/>
<keyword evidence="5" id="KW-1185">Reference proteome</keyword>
<evidence type="ECO:0000256" key="2">
    <source>
        <dbReference type="ARBA" id="ARBA00022679"/>
    </source>
</evidence>
<dbReference type="InterPro" id="IPR029063">
    <property type="entry name" value="SAM-dependent_MTases_sf"/>
</dbReference>
<accession>A0A3D9Z421</accession>
<dbReference type="GO" id="GO:0008168">
    <property type="term" value="F:methyltransferase activity"/>
    <property type="evidence" value="ECO:0007669"/>
    <property type="project" value="UniProtKB-KW"/>
</dbReference>
<dbReference type="PIRSF" id="PIRSF018005">
    <property type="entry name" value="UCP018005"/>
    <property type="match status" value="1"/>
</dbReference>
<evidence type="ECO:0000259" key="3">
    <source>
        <dbReference type="Pfam" id="PF10017"/>
    </source>
</evidence>
<dbReference type="PANTHER" id="PTHR43397:SF1">
    <property type="entry name" value="ERGOTHIONEINE BIOSYNTHESIS PROTEIN 1"/>
    <property type="match status" value="1"/>
</dbReference>
<feature type="domain" description="Histidine-specific methyltransferase SAM-dependent" evidence="3">
    <location>
        <begin position="15"/>
        <end position="313"/>
    </location>
</feature>
<gene>
    <name evidence="4" type="ORF">DES32_0183</name>
</gene>
<keyword evidence="2 4" id="KW-0808">Transferase</keyword>
<dbReference type="OrthoDB" id="5289726at2"/>
<dbReference type="Proteomes" id="UP000256900">
    <property type="component" value="Unassembled WGS sequence"/>
</dbReference>
<dbReference type="InterPro" id="IPR035094">
    <property type="entry name" value="EgtD"/>
</dbReference>
<keyword evidence="1 4" id="KW-0489">Methyltransferase</keyword>
<dbReference type="NCBIfam" id="TIGR03438">
    <property type="entry name" value="egtD_ergothio"/>
    <property type="match status" value="1"/>
</dbReference>
<evidence type="ECO:0000256" key="1">
    <source>
        <dbReference type="ARBA" id="ARBA00022603"/>
    </source>
</evidence>
<dbReference type="InterPro" id="IPR051128">
    <property type="entry name" value="EgtD_Methyltrsf_superfamily"/>
</dbReference>
<dbReference type="Gene3D" id="3.40.50.150">
    <property type="entry name" value="Vaccinia Virus protein VP39"/>
    <property type="match status" value="1"/>
</dbReference>
<dbReference type="GO" id="GO:0032259">
    <property type="term" value="P:methylation"/>
    <property type="evidence" value="ECO:0007669"/>
    <property type="project" value="UniProtKB-KW"/>
</dbReference>
<dbReference type="InterPro" id="IPR017804">
    <property type="entry name" value="MeTrfase_EgtD-like"/>
</dbReference>
<sequence>MLQRVDDKTRQHEAFRADVIAGLSQRQKTLPSRWLYDDRGCELFEAITHLDEYYPTRTETAILAENAREIADFCGAQAVVLEYGAGAARKTEILLEALAAPRLYVPIDIAADFVMETSTRVRDRFPGLKVQPIAADFTSDFNIPVTVPARQRVAFFPGSTIGNLNEAETNGFLRRMRHHVGALGRAIIGADLKKDVATLIAAYDDGAGVTARFNLNLLARINRELAGSFRLDQFVHEARWNDAESAIEMHLVSLKRQSATVAGQSFQFRAGETIHTESSRKYTLDGFAKLATNNGWQASKIWADAERRFALFGLSCGGA</sequence>
<protein>
    <submittedName>
        <fullName evidence="4">Dimethylhistidine N-methyltransferase</fullName>
    </submittedName>
</protein>
<dbReference type="PANTHER" id="PTHR43397">
    <property type="entry name" value="ERGOTHIONEINE BIOSYNTHESIS PROTEIN 1"/>
    <property type="match status" value="1"/>
</dbReference>
<dbReference type="SUPFAM" id="SSF53335">
    <property type="entry name" value="S-adenosyl-L-methionine-dependent methyltransferases"/>
    <property type="match status" value="1"/>
</dbReference>
<dbReference type="Pfam" id="PF10017">
    <property type="entry name" value="Methyltransf_33"/>
    <property type="match status" value="1"/>
</dbReference>
<evidence type="ECO:0000313" key="4">
    <source>
        <dbReference type="EMBL" id="REF88970.1"/>
    </source>
</evidence>